<dbReference type="EMBL" id="JAANBB010000027">
    <property type="protein sequence ID" value="KAF7554849.1"/>
    <property type="molecule type" value="Genomic_DNA"/>
</dbReference>
<evidence type="ECO:0000256" key="3">
    <source>
        <dbReference type="ARBA" id="ARBA00005336"/>
    </source>
</evidence>
<dbReference type="InterPro" id="IPR017853">
    <property type="entry name" value="GH"/>
</dbReference>
<dbReference type="GO" id="GO:0009251">
    <property type="term" value="P:glucan catabolic process"/>
    <property type="evidence" value="ECO:0007669"/>
    <property type="project" value="TreeGrafter"/>
</dbReference>
<keyword evidence="13" id="KW-1185">Reference proteome</keyword>
<protein>
    <recommendedName>
        <fullName evidence="4 10">beta-glucosidase</fullName>
        <ecNumber evidence="4 10">3.2.1.21</ecNumber>
    </recommendedName>
</protein>
<gene>
    <name evidence="12" type="ORF">G7Z17_g2585</name>
</gene>
<dbReference type="Pfam" id="PF14310">
    <property type="entry name" value="Fn3-like"/>
    <property type="match status" value="1"/>
</dbReference>
<dbReference type="InterPro" id="IPR050288">
    <property type="entry name" value="Cellulose_deg_GH3"/>
</dbReference>
<comment type="pathway">
    <text evidence="2 10">Glycan metabolism; cellulose degradation.</text>
</comment>
<dbReference type="InterPro" id="IPR037524">
    <property type="entry name" value="PA14/GLEYA"/>
</dbReference>
<keyword evidence="9 10" id="KW-0624">Polysaccharide degradation</keyword>
<dbReference type="Pfam" id="PF07691">
    <property type="entry name" value="PA14"/>
    <property type="match status" value="1"/>
</dbReference>
<dbReference type="InterPro" id="IPR036881">
    <property type="entry name" value="Glyco_hydro_3_C_sf"/>
</dbReference>
<evidence type="ECO:0000256" key="10">
    <source>
        <dbReference type="RuleBase" id="RU361161"/>
    </source>
</evidence>
<dbReference type="Pfam" id="PF01915">
    <property type="entry name" value="Glyco_hydro_3_C"/>
    <property type="match status" value="1"/>
</dbReference>
<evidence type="ECO:0000256" key="7">
    <source>
        <dbReference type="ARBA" id="ARBA00023277"/>
    </source>
</evidence>
<dbReference type="Proteomes" id="UP000722485">
    <property type="component" value="Unassembled WGS sequence"/>
</dbReference>
<dbReference type="PANTHER" id="PTHR42715">
    <property type="entry name" value="BETA-GLUCOSIDASE"/>
    <property type="match status" value="1"/>
</dbReference>
<dbReference type="SUPFAM" id="SSF52279">
    <property type="entry name" value="Beta-D-glucan exohydrolase, C-terminal domain"/>
    <property type="match status" value="1"/>
</dbReference>
<dbReference type="OrthoDB" id="47059at2759"/>
<keyword evidence="6" id="KW-0325">Glycoprotein</keyword>
<keyword evidence="7 10" id="KW-0119">Carbohydrate metabolism</keyword>
<organism evidence="12 13">
    <name type="scientific">Cylindrodendrum hubeiense</name>
    <dbReference type="NCBI Taxonomy" id="595255"/>
    <lineage>
        <taxon>Eukaryota</taxon>
        <taxon>Fungi</taxon>
        <taxon>Dikarya</taxon>
        <taxon>Ascomycota</taxon>
        <taxon>Pezizomycotina</taxon>
        <taxon>Sordariomycetes</taxon>
        <taxon>Hypocreomycetidae</taxon>
        <taxon>Hypocreales</taxon>
        <taxon>Nectriaceae</taxon>
        <taxon>Cylindrodendrum</taxon>
    </lineage>
</organism>
<keyword evidence="8 10" id="KW-0326">Glycosidase</keyword>
<dbReference type="Gene3D" id="3.40.50.1700">
    <property type="entry name" value="Glycoside hydrolase family 3 C-terminal domain"/>
    <property type="match status" value="1"/>
</dbReference>
<reference evidence="12" key="1">
    <citation type="submission" date="2020-03" db="EMBL/GenBank/DDBJ databases">
        <title>Draft Genome Sequence of Cylindrodendrum hubeiense.</title>
        <authorList>
            <person name="Buettner E."/>
            <person name="Kellner H."/>
        </authorList>
    </citation>
    <scope>NUCLEOTIDE SEQUENCE</scope>
    <source>
        <strain evidence="12">IHI 201604</strain>
    </source>
</reference>
<keyword evidence="5 10" id="KW-0378">Hydrolase</keyword>
<dbReference type="SMART" id="SM00758">
    <property type="entry name" value="PA14"/>
    <property type="match status" value="1"/>
</dbReference>
<comment type="similarity">
    <text evidence="3 10">Belongs to the glycosyl hydrolase 3 family.</text>
</comment>
<dbReference type="SMART" id="SM01217">
    <property type="entry name" value="Fn3_like"/>
    <property type="match status" value="1"/>
</dbReference>
<dbReference type="InterPro" id="IPR001764">
    <property type="entry name" value="Glyco_hydro_3_N"/>
</dbReference>
<dbReference type="AlphaFoldDB" id="A0A9P5HKG4"/>
<dbReference type="Pfam" id="PF00933">
    <property type="entry name" value="Glyco_hydro_3"/>
    <property type="match status" value="1"/>
</dbReference>
<dbReference type="InterPro" id="IPR002772">
    <property type="entry name" value="Glyco_hydro_3_C"/>
</dbReference>
<dbReference type="SUPFAM" id="SSF51445">
    <property type="entry name" value="(Trans)glycosidases"/>
    <property type="match status" value="1"/>
</dbReference>
<evidence type="ECO:0000256" key="6">
    <source>
        <dbReference type="ARBA" id="ARBA00023180"/>
    </source>
</evidence>
<feature type="domain" description="PA14" evidence="11">
    <location>
        <begin position="426"/>
        <end position="586"/>
    </location>
</feature>
<evidence type="ECO:0000256" key="9">
    <source>
        <dbReference type="ARBA" id="ARBA00023326"/>
    </source>
</evidence>
<dbReference type="PANTHER" id="PTHR42715:SF10">
    <property type="entry name" value="BETA-GLUCOSIDASE"/>
    <property type="match status" value="1"/>
</dbReference>
<comment type="caution">
    <text evidence="12">The sequence shown here is derived from an EMBL/GenBank/DDBJ whole genome shotgun (WGS) entry which is preliminary data.</text>
</comment>
<dbReference type="GO" id="GO:0008422">
    <property type="term" value="F:beta-glucosidase activity"/>
    <property type="evidence" value="ECO:0007669"/>
    <property type="project" value="UniProtKB-EC"/>
</dbReference>
<dbReference type="Gene3D" id="2.60.40.10">
    <property type="entry name" value="Immunoglobulins"/>
    <property type="match status" value="1"/>
</dbReference>
<evidence type="ECO:0000259" key="11">
    <source>
        <dbReference type="PROSITE" id="PS51820"/>
    </source>
</evidence>
<evidence type="ECO:0000256" key="5">
    <source>
        <dbReference type="ARBA" id="ARBA00022801"/>
    </source>
</evidence>
<dbReference type="Gene3D" id="3.20.20.300">
    <property type="entry name" value="Glycoside hydrolase, family 3, N-terminal domain"/>
    <property type="match status" value="1"/>
</dbReference>
<dbReference type="PROSITE" id="PS00775">
    <property type="entry name" value="GLYCOSYL_HYDROL_F3"/>
    <property type="match status" value="1"/>
</dbReference>
<dbReference type="EC" id="3.2.1.21" evidence="4 10"/>
<dbReference type="PROSITE" id="PS51820">
    <property type="entry name" value="PA14"/>
    <property type="match status" value="1"/>
</dbReference>
<dbReference type="InterPro" id="IPR011658">
    <property type="entry name" value="PA14_dom"/>
</dbReference>
<sequence length="871" mass="95165">MTFSEDCQIKINQTLQDLTLEEKCTLLSGKNMWETAEIERLGIRSLKTSDGPAGVRGSKWTDGTHTTNIPCGISLAATFDPSLVERVGNILGSEARSKGAHVLLAPTMNLSRSPFGGRNFENFGEDPYLTGKMTIAYIRGVQSQGVGACMKHFVANDMETRRFNMDQTIDERTLREMYLKPFEMALETQPLTAMTAYPKINGKHADTSRFLVHDILRKEWGYEGLVMSDWGGLNSTVESILATTDLEMPGPPLRYGTALMEAVQRGEVSESQDVDPSVKRLLQLLTKFDCLGEPQHDDPASRTNGADPGVFTNVMAGEAESDTPQSRQTTREAASQGIVLLKNDHVLPLDANWIQKLAIIGPNAKNPTLGGSGSAIVNPYYTTTPHESITNLAKQTNPDIDISYEQGVLTHLQPPLIGHCLTRPGSGIPGVQVDFYEGDRFDRNIVATSNWNDSFVYLMSDGDVPRSLRGTLFSYKANGVLRPSVTGAYDFSLSNTGKAKLYIDDELLIDNTNWTEISGNFMNCGSVECFVTKVLEAGKTYNLRVDNIVVPPPTKPHDNTLFHKVSGVRVGMLFKHDEDTMFKNAVAAAKNADVVVLVVGHNNDTEREGSDRTSLSLPKRTDELVSAVCSANSKVIVVTQSACAISMPWAEEAGAIVHAWYQGQECGNAVADVLFGLVNPSGKLPVTFPRQIEDHGSHKWFPGDAETDKAEFGEGVLVGYRWFDAQNTEPLWPFGFGLSYTSFSIDDISVEGTVGGSHSKNAIIKATVTNTGGVQGSEVVQVYASPSSEISASGYAAAPKSLACFQKVTLSPGESKTIDLLLDAQAFRWFNDPAKARPHEQSRWRVDKGIYTCFLGTSSREIIRELEVLVE</sequence>
<evidence type="ECO:0000313" key="13">
    <source>
        <dbReference type="Proteomes" id="UP000722485"/>
    </source>
</evidence>
<dbReference type="PRINTS" id="PR00133">
    <property type="entry name" value="GLHYDRLASE3"/>
</dbReference>
<evidence type="ECO:0000313" key="12">
    <source>
        <dbReference type="EMBL" id="KAF7554849.1"/>
    </source>
</evidence>
<dbReference type="Gene3D" id="2.60.120.260">
    <property type="entry name" value="Galactose-binding domain-like"/>
    <property type="match status" value="1"/>
</dbReference>
<dbReference type="InterPro" id="IPR026891">
    <property type="entry name" value="Fn3-like"/>
</dbReference>
<dbReference type="InterPro" id="IPR036962">
    <property type="entry name" value="Glyco_hydro_3_N_sf"/>
</dbReference>
<evidence type="ECO:0000256" key="1">
    <source>
        <dbReference type="ARBA" id="ARBA00000448"/>
    </source>
</evidence>
<evidence type="ECO:0000256" key="8">
    <source>
        <dbReference type="ARBA" id="ARBA00023295"/>
    </source>
</evidence>
<name>A0A9P5HKG4_9HYPO</name>
<evidence type="ECO:0000256" key="4">
    <source>
        <dbReference type="ARBA" id="ARBA00012744"/>
    </source>
</evidence>
<evidence type="ECO:0000256" key="2">
    <source>
        <dbReference type="ARBA" id="ARBA00004987"/>
    </source>
</evidence>
<dbReference type="InterPro" id="IPR019800">
    <property type="entry name" value="Glyco_hydro_3_AS"/>
</dbReference>
<accession>A0A9P5HKG4</accession>
<proteinExistence type="inferred from homology"/>
<comment type="catalytic activity">
    <reaction evidence="1 10">
        <text>Hydrolysis of terminal, non-reducing beta-D-glucosyl residues with release of beta-D-glucose.</text>
        <dbReference type="EC" id="3.2.1.21"/>
    </reaction>
</comment>
<dbReference type="InterPro" id="IPR013783">
    <property type="entry name" value="Ig-like_fold"/>
</dbReference>